<protein>
    <submittedName>
        <fullName evidence="3">Helix-turn-helix transcriptional regulator</fullName>
    </submittedName>
</protein>
<dbReference type="Gene3D" id="1.10.260.40">
    <property type="entry name" value="lambda repressor-like DNA-binding domains"/>
    <property type="match status" value="1"/>
</dbReference>
<dbReference type="CDD" id="cd00093">
    <property type="entry name" value="HTH_XRE"/>
    <property type="match status" value="1"/>
</dbReference>
<dbReference type="InterPro" id="IPR001387">
    <property type="entry name" value="Cro/C1-type_HTH"/>
</dbReference>
<organism evidence="3 4">
    <name type="scientific">Kitasatospora cystarginea</name>
    <dbReference type="NCBI Taxonomy" id="58350"/>
    <lineage>
        <taxon>Bacteria</taxon>
        <taxon>Bacillati</taxon>
        <taxon>Actinomycetota</taxon>
        <taxon>Actinomycetes</taxon>
        <taxon>Kitasatosporales</taxon>
        <taxon>Streptomycetaceae</taxon>
        <taxon>Kitasatospora</taxon>
    </lineage>
</organism>
<feature type="region of interest" description="Disordered" evidence="1">
    <location>
        <begin position="1"/>
        <end position="29"/>
    </location>
</feature>
<gene>
    <name evidence="3" type="ORF">GCM10010430_19960</name>
</gene>
<proteinExistence type="predicted"/>
<evidence type="ECO:0000256" key="1">
    <source>
        <dbReference type="SAM" id="MobiDB-lite"/>
    </source>
</evidence>
<reference evidence="3 4" key="1">
    <citation type="journal article" date="2019" name="Int. J. Syst. Evol. Microbiol.">
        <title>The Global Catalogue of Microorganisms (GCM) 10K type strain sequencing project: providing services to taxonomists for standard genome sequencing and annotation.</title>
        <authorList>
            <consortium name="The Broad Institute Genomics Platform"/>
            <consortium name="The Broad Institute Genome Sequencing Center for Infectious Disease"/>
            <person name="Wu L."/>
            <person name="Ma J."/>
        </authorList>
    </citation>
    <scope>NUCLEOTIDE SEQUENCE [LARGE SCALE GENOMIC DNA]</scope>
    <source>
        <strain evidence="3 4">JCM 7356</strain>
    </source>
</reference>
<evidence type="ECO:0000313" key="3">
    <source>
        <dbReference type="EMBL" id="GAA2238891.1"/>
    </source>
</evidence>
<name>A0ABN3DQM2_9ACTN</name>
<dbReference type="InterPro" id="IPR043917">
    <property type="entry name" value="DUF5753"/>
</dbReference>
<dbReference type="SUPFAM" id="SSF47413">
    <property type="entry name" value="lambda repressor-like DNA-binding domains"/>
    <property type="match status" value="1"/>
</dbReference>
<dbReference type="EMBL" id="BAAATR010000006">
    <property type="protein sequence ID" value="GAA2238891.1"/>
    <property type="molecule type" value="Genomic_DNA"/>
</dbReference>
<dbReference type="RefSeq" id="WP_344635903.1">
    <property type="nucleotide sequence ID" value="NZ_BAAATR010000006.1"/>
</dbReference>
<evidence type="ECO:0000259" key="2">
    <source>
        <dbReference type="PROSITE" id="PS50943"/>
    </source>
</evidence>
<dbReference type="Pfam" id="PF19054">
    <property type="entry name" value="DUF5753"/>
    <property type="match status" value="1"/>
</dbReference>
<dbReference type="SMART" id="SM00530">
    <property type="entry name" value="HTH_XRE"/>
    <property type="match status" value="1"/>
</dbReference>
<feature type="domain" description="HTH cro/C1-type" evidence="2">
    <location>
        <begin position="21"/>
        <end position="73"/>
    </location>
</feature>
<dbReference type="Proteomes" id="UP001500305">
    <property type="component" value="Unassembled WGS sequence"/>
</dbReference>
<sequence length="277" mass="30288">MARRSDREVPLSPGEFYGEELRRKRESGGLTQEELGERVVCSGSLIAHIEAGRRKPQADIAKRLDNVLGTDGFFTRMRRTLNTARFADHFAAAAELESQAVAIYEYAVSLVPGILQTAAYARSVFRGAQPNYAVADVDRCVVNRLERARILEDPGSPTVWAILNENVIRAVVGGPAVMAEQLHHISGLGRAGRILVQVVPHSVGAHATMGSMMSLMRFSDAPDAAYVEGLYTGSLIDDPALVQRYRDAYDLARAAALPPEASLDMLESVAEDYEHEH</sequence>
<keyword evidence="4" id="KW-1185">Reference proteome</keyword>
<comment type="caution">
    <text evidence="3">The sequence shown here is derived from an EMBL/GenBank/DDBJ whole genome shotgun (WGS) entry which is preliminary data.</text>
</comment>
<evidence type="ECO:0000313" key="4">
    <source>
        <dbReference type="Proteomes" id="UP001500305"/>
    </source>
</evidence>
<accession>A0ABN3DQM2</accession>
<dbReference type="PROSITE" id="PS50943">
    <property type="entry name" value="HTH_CROC1"/>
    <property type="match status" value="1"/>
</dbReference>
<dbReference type="Pfam" id="PF13560">
    <property type="entry name" value="HTH_31"/>
    <property type="match status" value="1"/>
</dbReference>
<dbReference type="InterPro" id="IPR010982">
    <property type="entry name" value="Lambda_DNA-bd_dom_sf"/>
</dbReference>